<keyword evidence="5" id="KW-0812">Transmembrane</keyword>
<dbReference type="InterPro" id="IPR043530">
    <property type="entry name" value="CD74_antigen"/>
</dbReference>
<reference evidence="7" key="1">
    <citation type="submission" date="2019-06" db="EMBL/GenBank/DDBJ databases">
        <authorList>
            <consortium name="Wellcome Sanger Institute Data Sharing"/>
        </authorList>
    </citation>
    <scope>NUCLEOTIDE SEQUENCE [LARGE SCALE GENOMIC DNA]</scope>
</reference>
<dbReference type="GO" id="GO:0019882">
    <property type="term" value="P:antigen processing and presentation"/>
    <property type="evidence" value="ECO:0007669"/>
    <property type="project" value="InterPro"/>
</dbReference>
<name>A0A667ZWY9_9TELE</name>
<keyword evidence="5" id="KW-0472">Membrane</keyword>
<dbReference type="FunCoup" id="A0A667ZWY9">
    <property type="interactions" value="33"/>
</dbReference>
<gene>
    <name evidence="7" type="primary">LOC115372626</name>
</gene>
<dbReference type="SUPFAM" id="SSF57610">
    <property type="entry name" value="Thyroglobulin type-1 domain"/>
    <property type="match status" value="1"/>
</dbReference>
<protein>
    <submittedName>
        <fullName evidence="7">Insulin-like growth factor-binding protein 2</fullName>
    </submittedName>
</protein>
<dbReference type="GeneID" id="115372626"/>
<comment type="caution">
    <text evidence="3">Lacks conserved residue(s) required for the propagation of feature annotation.</text>
</comment>
<proteinExistence type="predicted"/>
<evidence type="ECO:0000256" key="3">
    <source>
        <dbReference type="PROSITE-ProRule" id="PRU00500"/>
    </source>
</evidence>
<evidence type="ECO:0000313" key="8">
    <source>
        <dbReference type="Proteomes" id="UP000472263"/>
    </source>
</evidence>
<dbReference type="GO" id="GO:0006886">
    <property type="term" value="P:intracellular protein transport"/>
    <property type="evidence" value="ECO:0007669"/>
    <property type="project" value="InterPro"/>
</dbReference>
<dbReference type="Gene3D" id="4.10.800.10">
    <property type="entry name" value="Thyroglobulin type-1"/>
    <property type="match status" value="1"/>
</dbReference>
<dbReference type="OrthoDB" id="406800at2759"/>
<dbReference type="GO" id="GO:0042289">
    <property type="term" value="F:MHC class II protein binding"/>
    <property type="evidence" value="ECO:0007669"/>
    <property type="project" value="InterPro"/>
</dbReference>
<evidence type="ECO:0000313" key="7">
    <source>
        <dbReference type="Ensembl" id="ENSMMDP00005043383.1"/>
    </source>
</evidence>
<keyword evidence="4" id="KW-0175">Coiled coil</keyword>
<dbReference type="PROSITE" id="PS51162">
    <property type="entry name" value="THYROGLOBULIN_1_2"/>
    <property type="match status" value="1"/>
</dbReference>
<keyword evidence="1 2" id="KW-1015">Disulfide bond</keyword>
<dbReference type="CDD" id="cd00191">
    <property type="entry name" value="TY"/>
    <property type="match status" value="1"/>
</dbReference>
<keyword evidence="5" id="KW-1133">Transmembrane helix</keyword>
<dbReference type="PIRSF" id="PIRSF001992">
    <property type="entry name" value="CD74_antigen"/>
    <property type="match status" value="1"/>
</dbReference>
<evidence type="ECO:0000256" key="2">
    <source>
        <dbReference type="PIRSR" id="PIRSR001992-1"/>
    </source>
</evidence>
<dbReference type="Ensembl" id="ENSMMDT00005044259.1">
    <property type="protein sequence ID" value="ENSMMDP00005043383.1"/>
    <property type="gene ID" value="ENSMMDG00005019967.1"/>
</dbReference>
<dbReference type="InParanoid" id="A0A667ZWY9"/>
<evidence type="ECO:0000259" key="6">
    <source>
        <dbReference type="PROSITE" id="PS51162"/>
    </source>
</evidence>
<feature type="coiled-coil region" evidence="4">
    <location>
        <begin position="57"/>
        <end position="84"/>
    </location>
</feature>
<dbReference type="GeneTree" id="ENSGT00940000169140"/>
<dbReference type="Pfam" id="PF00086">
    <property type="entry name" value="Thyroglobulin_1"/>
    <property type="match status" value="1"/>
</dbReference>
<dbReference type="GO" id="GO:0006955">
    <property type="term" value="P:immune response"/>
    <property type="evidence" value="ECO:0007669"/>
    <property type="project" value="InterPro"/>
</dbReference>
<evidence type="ECO:0000256" key="4">
    <source>
        <dbReference type="SAM" id="Coils"/>
    </source>
</evidence>
<dbReference type="GO" id="GO:0035718">
    <property type="term" value="F:macrophage migration inhibitory factor binding"/>
    <property type="evidence" value="ECO:0007669"/>
    <property type="project" value="InterPro"/>
</dbReference>
<keyword evidence="8" id="KW-1185">Reference proteome</keyword>
<dbReference type="Pfam" id="PF09307">
    <property type="entry name" value="MHC2-interact"/>
    <property type="match status" value="1"/>
</dbReference>
<dbReference type="InterPro" id="IPR000716">
    <property type="entry name" value="Thyroglobulin_1"/>
</dbReference>
<dbReference type="CTD" id="30645"/>
<dbReference type="InterPro" id="IPR036857">
    <property type="entry name" value="Thyroglobulin_1_sf"/>
</dbReference>
<evidence type="ECO:0000256" key="1">
    <source>
        <dbReference type="ARBA" id="ARBA00023157"/>
    </source>
</evidence>
<feature type="domain" description="Thyroglobulin type-1" evidence="6">
    <location>
        <begin position="123"/>
        <end position="183"/>
    </location>
</feature>
<reference evidence="7" key="3">
    <citation type="submission" date="2025-09" db="UniProtKB">
        <authorList>
            <consortium name="Ensembl"/>
        </authorList>
    </citation>
    <scope>IDENTIFICATION</scope>
</reference>
<feature type="disulfide bond" evidence="2 3">
    <location>
        <begin position="126"/>
        <end position="145"/>
    </location>
</feature>
<dbReference type="AlphaFoldDB" id="A0A667ZWY9"/>
<sequence>MSDPQGSTEPLIRAPSHTAVAVGEQAGRSSTRAYKVAGLTLLACVLIAGQALVAYFVLSQRGDIQSLKDQNNNLRDELKKGSSAAVPMQAHRPMSIMPMLTDDFTEEEASTETPGKKAASQQDTECQLQAAGLKPMQLPSFRPACDEQGRFRAQQCWMDQCWCVDPATGTQITGSLRHGPVRCAAGIRPAAATGRLAKMLTVPDMLQLNDE</sequence>
<feature type="disulfide bond" evidence="2 3">
    <location>
        <begin position="163"/>
        <end position="183"/>
    </location>
</feature>
<dbReference type="SMART" id="SM00211">
    <property type="entry name" value="TY"/>
    <property type="match status" value="1"/>
</dbReference>
<dbReference type="InterPro" id="IPR015386">
    <property type="entry name" value="MHC_II-assoc_invar/CLIP_MHC-bd"/>
</dbReference>
<dbReference type="GO" id="GO:0016020">
    <property type="term" value="C:membrane"/>
    <property type="evidence" value="ECO:0007669"/>
    <property type="project" value="InterPro"/>
</dbReference>
<reference evidence="7" key="2">
    <citation type="submission" date="2025-08" db="UniProtKB">
        <authorList>
            <consortium name="Ensembl"/>
        </authorList>
    </citation>
    <scope>IDENTIFICATION</scope>
</reference>
<dbReference type="PROSITE" id="PS00484">
    <property type="entry name" value="THYROGLOBULIN_1_1"/>
    <property type="match status" value="1"/>
</dbReference>
<accession>A0A667ZWY9</accession>
<feature type="transmembrane region" description="Helical" evidence="5">
    <location>
        <begin position="36"/>
        <end position="58"/>
    </location>
</feature>
<evidence type="ECO:0000256" key="5">
    <source>
        <dbReference type="SAM" id="Phobius"/>
    </source>
</evidence>
<feature type="disulfide bond" evidence="2">
    <location>
        <begin position="156"/>
        <end position="161"/>
    </location>
</feature>
<dbReference type="RefSeq" id="XP_029926534.1">
    <property type="nucleotide sequence ID" value="XM_030070674.1"/>
</dbReference>
<organism evidence="7 8">
    <name type="scientific">Myripristis murdjan</name>
    <name type="common">pinecone soldierfish</name>
    <dbReference type="NCBI Taxonomy" id="586833"/>
    <lineage>
        <taxon>Eukaryota</taxon>
        <taxon>Metazoa</taxon>
        <taxon>Chordata</taxon>
        <taxon>Craniata</taxon>
        <taxon>Vertebrata</taxon>
        <taxon>Euteleostomi</taxon>
        <taxon>Actinopterygii</taxon>
        <taxon>Neopterygii</taxon>
        <taxon>Teleostei</taxon>
        <taxon>Neoteleostei</taxon>
        <taxon>Acanthomorphata</taxon>
        <taxon>Holocentriformes</taxon>
        <taxon>Holocentridae</taxon>
        <taxon>Myripristis</taxon>
    </lineage>
</organism>
<dbReference type="Proteomes" id="UP000472263">
    <property type="component" value="Chromosome 15"/>
</dbReference>